<evidence type="ECO:0000256" key="1">
    <source>
        <dbReference type="SAM" id="MobiDB-lite"/>
    </source>
</evidence>
<organism evidence="2 3">
    <name type="scientific">Dovyalis caffra</name>
    <dbReference type="NCBI Taxonomy" id="77055"/>
    <lineage>
        <taxon>Eukaryota</taxon>
        <taxon>Viridiplantae</taxon>
        <taxon>Streptophyta</taxon>
        <taxon>Embryophyta</taxon>
        <taxon>Tracheophyta</taxon>
        <taxon>Spermatophyta</taxon>
        <taxon>Magnoliopsida</taxon>
        <taxon>eudicotyledons</taxon>
        <taxon>Gunneridae</taxon>
        <taxon>Pentapetalae</taxon>
        <taxon>rosids</taxon>
        <taxon>fabids</taxon>
        <taxon>Malpighiales</taxon>
        <taxon>Salicaceae</taxon>
        <taxon>Flacourtieae</taxon>
        <taxon>Dovyalis</taxon>
    </lineage>
</organism>
<protein>
    <submittedName>
        <fullName evidence="2">Uncharacterized protein</fullName>
    </submittedName>
</protein>
<evidence type="ECO:0000313" key="3">
    <source>
        <dbReference type="Proteomes" id="UP001314170"/>
    </source>
</evidence>
<accession>A0AAV1R9D9</accession>
<dbReference type="Proteomes" id="UP001314170">
    <property type="component" value="Unassembled WGS sequence"/>
</dbReference>
<comment type="caution">
    <text evidence="2">The sequence shown here is derived from an EMBL/GenBank/DDBJ whole genome shotgun (WGS) entry which is preliminary data.</text>
</comment>
<evidence type="ECO:0000313" key="2">
    <source>
        <dbReference type="EMBL" id="CAK7330903.1"/>
    </source>
</evidence>
<keyword evidence="3" id="KW-1185">Reference proteome</keyword>
<proteinExistence type="predicted"/>
<sequence length="142" mass="16142">MPISKLHITGAITCGLWLKNSSVGPANIYLSKVMRHAHLEYIRADSSSITITVIQDLFNQIDSPTDKLIPVNPENILNRLAGNKIPHVVGKADKIYKANIERYSPDQLRKLNRVERITIQQQPSIVKSRSEERTTHYDDKKI</sequence>
<dbReference type="EMBL" id="CAWUPB010000913">
    <property type="protein sequence ID" value="CAK7330903.1"/>
    <property type="molecule type" value="Genomic_DNA"/>
</dbReference>
<name>A0AAV1R9D9_9ROSI</name>
<feature type="compositionally biased region" description="Basic and acidic residues" evidence="1">
    <location>
        <begin position="128"/>
        <end position="142"/>
    </location>
</feature>
<feature type="region of interest" description="Disordered" evidence="1">
    <location>
        <begin position="122"/>
        <end position="142"/>
    </location>
</feature>
<gene>
    <name evidence="2" type="ORF">DCAF_LOCUS8197</name>
</gene>
<reference evidence="2 3" key="1">
    <citation type="submission" date="2024-01" db="EMBL/GenBank/DDBJ databases">
        <authorList>
            <person name="Waweru B."/>
        </authorList>
    </citation>
    <scope>NUCLEOTIDE SEQUENCE [LARGE SCALE GENOMIC DNA]</scope>
</reference>
<dbReference type="AlphaFoldDB" id="A0AAV1R9D9"/>